<evidence type="ECO:0000256" key="3">
    <source>
        <dbReference type="ARBA" id="ARBA00022989"/>
    </source>
</evidence>
<keyword evidence="1" id="KW-1003">Cell membrane</keyword>
<dbReference type="PANTHER" id="PTHR41335">
    <property type="entry name" value="MEMBRANE PROTEIN-RELATED"/>
    <property type="match status" value="1"/>
</dbReference>
<dbReference type="RefSeq" id="WP_343761412.1">
    <property type="nucleotide sequence ID" value="NZ_BAAACG010000009.1"/>
</dbReference>
<evidence type="ECO:0000259" key="6">
    <source>
        <dbReference type="Pfam" id="PF06305"/>
    </source>
</evidence>
<proteinExistence type="predicted"/>
<dbReference type="EMBL" id="BAAACG010000009">
    <property type="protein sequence ID" value="GAA0740542.1"/>
    <property type="molecule type" value="Genomic_DNA"/>
</dbReference>
<dbReference type="InterPro" id="IPR010445">
    <property type="entry name" value="LapA_dom"/>
</dbReference>
<evidence type="ECO:0000313" key="7">
    <source>
        <dbReference type="EMBL" id="GAA0740542.1"/>
    </source>
</evidence>
<name>A0ABP3USD8_9CLOT</name>
<evidence type="ECO:0000256" key="5">
    <source>
        <dbReference type="SAM" id="Phobius"/>
    </source>
</evidence>
<evidence type="ECO:0000256" key="1">
    <source>
        <dbReference type="ARBA" id="ARBA00022475"/>
    </source>
</evidence>
<keyword evidence="8" id="KW-1185">Reference proteome</keyword>
<accession>A0ABP3USD8</accession>
<dbReference type="Pfam" id="PF06305">
    <property type="entry name" value="LapA_dom"/>
    <property type="match status" value="1"/>
</dbReference>
<feature type="domain" description="Lipopolysaccharide assembly protein A" evidence="6">
    <location>
        <begin position="21"/>
        <end position="71"/>
    </location>
</feature>
<dbReference type="Proteomes" id="UP001501510">
    <property type="component" value="Unassembled WGS sequence"/>
</dbReference>
<dbReference type="PANTHER" id="PTHR41335:SF1">
    <property type="entry name" value="MEMBRANE PROTEIN"/>
    <property type="match status" value="1"/>
</dbReference>
<keyword evidence="4 5" id="KW-0472">Membrane</keyword>
<keyword evidence="2 5" id="KW-0812">Transmembrane</keyword>
<evidence type="ECO:0000256" key="2">
    <source>
        <dbReference type="ARBA" id="ARBA00022692"/>
    </source>
</evidence>
<evidence type="ECO:0000313" key="8">
    <source>
        <dbReference type="Proteomes" id="UP001501510"/>
    </source>
</evidence>
<reference evidence="8" key="1">
    <citation type="journal article" date="2019" name="Int. J. Syst. Evol. Microbiol.">
        <title>The Global Catalogue of Microorganisms (GCM) 10K type strain sequencing project: providing services to taxonomists for standard genome sequencing and annotation.</title>
        <authorList>
            <consortium name="The Broad Institute Genomics Platform"/>
            <consortium name="The Broad Institute Genome Sequencing Center for Infectious Disease"/>
            <person name="Wu L."/>
            <person name="Ma J."/>
        </authorList>
    </citation>
    <scope>NUCLEOTIDE SEQUENCE [LARGE SCALE GENOMIC DNA]</scope>
    <source>
        <strain evidence="8">JCM 1407</strain>
    </source>
</reference>
<feature type="transmembrane region" description="Helical" evidence="5">
    <location>
        <begin position="35"/>
        <end position="57"/>
    </location>
</feature>
<evidence type="ECO:0000256" key="4">
    <source>
        <dbReference type="ARBA" id="ARBA00023136"/>
    </source>
</evidence>
<sequence>MKIKFILSLIIILFVGIFAIQNSQIIAIKFLFLQINISLALIILISFVIGGLIGIFISYTRDGRSYKEDKKGLYNKEKIKDKN</sequence>
<organism evidence="7 8">
    <name type="scientific">Clostridium oceanicum</name>
    <dbReference type="NCBI Taxonomy" id="1543"/>
    <lineage>
        <taxon>Bacteria</taxon>
        <taxon>Bacillati</taxon>
        <taxon>Bacillota</taxon>
        <taxon>Clostridia</taxon>
        <taxon>Eubacteriales</taxon>
        <taxon>Clostridiaceae</taxon>
        <taxon>Clostridium</taxon>
    </lineage>
</organism>
<comment type="caution">
    <text evidence="7">The sequence shown here is derived from an EMBL/GenBank/DDBJ whole genome shotgun (WGS) entry which is preliminary data.</text>
</comment>
<gene>
    <name evidence="7" type="ORF">GCM10008906_20660</name>
</gene>
<protein>
    <recommendedName>
        <fullName evidence="6">Lipopolysaccharide assembly protein A domain-containing protein</fullName>
    </recommendedName>
</protein>
<keyword evidence="3 5" id="KW-1133">Transmembrane helix</keyword>